<dbReference type="InterPro" id="IPR010843">
    <property type="entry name" value="Uncharacterised_AroM"/>
</dbReference>
<organism evidence="1">
    <name type="scientific">marine sediment metagenome</name>
    <dbReference type="NCBI Taxonomy" id="412755"/>
    <lineage>
        <taxon>unclassified sequences</taxon>
        <taxon>metagenomes</taxon>
        <taxon>ecological metagenomes</taxon>
    </lineage>
</organism>
<dbReference type="Pfam" id="PF07302">
    <property type="entry name" value="AroM"/>
    <property type="match status" value="1"/>
</dbReference>
<reference evidence="1" key="1">
    <citation type="journal article" date="2014" name="Front. Microbiol.">
        <title>High frequency of phylogenetically diverse reductive dehalogenase-homologous genes in deep subseafloor sedimentary metagenomes.</title>
        <authorList>
            <person name="Kawai M."/>
            <person name="Futagami T."/>
            <person name="Toyoda A."/>
            <person name="Takaki Y."/>
            <person name="Nishi S."/>
            <person name="Hori S."/>
            <person name="Arai W."/>
            <person name="Tsubouchi T."/>
            <person name="Morono Y."/>
            <person name="Uchiyama I."/>
            <person name="Ito T."/>
            <person name="Fujiyama A."/>
            <person name="Inagaki F."/>
            <person name="Takami H."/>
        </authorList>
    </citation>
    <scope>NUCLEOTIDE SEQUENCE</scope>
    <source>
        <strain evidence="1">Expedition CK06-06</strain>
    </source>
</reference>
<protein>
    <submittedName>
        <fullName evidence="1">Uncharacterized protein</fullName>
    </submittedName>
</protein>
<evidence type="ECO:0000313" key="1">
    <source>
        <dbReference type="EMBL" id="GAH51151.1"/>
    </source>
</evidence>
<dbReference type="AlphaFoldDB" id="X1FZR8"/>
<proteinExistence type="predicted"/>
<dbReference type="EMBL" id="BARU01017988">
    <property type="protein sequence ID" value="GAH51151.1"/>
    <property type="molecule type" value="Genomic_DNA"/>
</dbReference>
<gene>
    <name evidence="1" type="ORF">S03H2_29776</name>
</gene>
<accession>X1FZR8</accession>
<comment type="caution">
    <text evidence="1">The sequence shown here is derived from an EMBL/GenBank/DDBJ whole genome shotgun (WGS) entry which is preliminary data.</text>
</comment>
<sequence length="93" mass="10659">GLKEAIGFEVEIEERGALDDLTWEEVKDLYPGPDDYILVTRMRDGKEIKIAERHIVERMKKCIADLEKSDVDFIILLCTGEFPKEITSKKSTS</sequence>
<name>X1FZR8_9ZZZZ</name>
<feature type="non-terminal residue" evidence="1">
    <location>
        <position position="1"/>
    </location>
</feature>